<keyword evidence="3" id="KW-1185">Reference proteome</keyword>
<dbReference type="Gene3D" id="1.20.1300.10">
    <property type="entry name" value="Fumarate reductase/succinate dehydrogenase, transmembrane subunit"/>
    <property type="match status" value="1"/>
</dbReference>
<keyword evidence="1" id="KW-0472">Membrane</keyword>
<dbReference type="CDD" id="cd03498">
    <property type="entry name" value="SQR_TypeB_2_TM"/>
    <property type="match status" value="1"/>
</dbReference>
<dbReference type="InterPro" id="IPR034804">
    <property type="entry name" value="SQR/QFR_C/D"/>
</dbReference>
<dbReference type="NCBIfam" id="TIGR02046">
    <property type="entry name" value="sdhC_b558_fam"/>
    <property type="match status" value="1"/>
</dbReference>
<feature type="transmembrane region" description="Helical" evidence="1">
    <location>
        <begin position="159"/>
        <end position="181"/>
    </location>
</feature>
<sequence>MASFGNAFSSSIGKKLIMGITGLFLILFLIVHCFINSLIFLNDGGLTFNLGAHFMATNWLIRGSEVILMVGLLLHIVQGLRLTFQNQAARPVKYAVSDGNANSKWYSRSMGLLGTLLLIFLIVHLSNFWVVSRFTGIPTEDLNGHEDLFAVMKETFQNVWIVVLYVLAMGSLAYHLLHGFASAFQTLGWNHKKYTPLIKGLGVWYSIIIAVLFAAMPIAVYAGLIK</sequence>
<feature type="transmembrane region" description="Helical" evidence="1">
    <location>
        <begin position="16"/>
        <end position="39"/>
    </location>
</feature>
<proteinExistence type="predicted"/>
<evidence type="ECO:0000313" key="2">
    <source>
        <dbReference type="EMBL" id="KIO75614.1"/>
    </source>
</evidence>
<reference evidence="2 3" key="1">
    <citation type="submission" date="2015-01" db="EMBL/GenBank/DDBJ databases">
        <title>Draft genome sequence of Pedobacter sp. NL19 isolated from sludge of an effluent treatment pond in an abandoned uranium mine.</title>
        <authorList>
            <person name="Santos T."/>
            <person name="Caetano T."/>
            <person name="Covas C."/>
            <person name="Cruz A."/>
            <person name="Mendo S."/>
        </authorList>
    </citation>
    <scope>NUCLEOTIDE SEQUENCE [LARGE SCALE GENOMIC DNA]</scope>
    <source>
        <strain evidence="2 3">NL19</strain>
    </source>
</reference>
<organism evidence="2 3">
    <name type="scientific">Pedobacter lusitanus</name>
    <dbReference type="NCBI Taxonomy" id="1503925"/>
    <lineage>
        <taxon>Bacteria</taxon>
        <taxon>Pseudomonadati</taxon>
        <taxon>Bacteroidota</taxon>
        <taxon>Sphingobacteriia</taxon>
        <taxon>Sphingobacteriales</taxon>
        <taxon>Sphingobacteriaceae</taxon>
        <taxon>Pedobacter</taxon>
    </lineage>
</organism>
<dbReference type="EMBL" id="JXRA01000091">
    <property type="protein sequence ID" value="KIO75614.1"/>
    <property type="molecule type" value="Genomic_DNA"/>
</dbReference>
<accession>A0A0D0FT42</accession>
<keyword evidence="1" id="KW-0812">Transmembrane</keyword>
<name>A0A0D0FT42_9SPHI</name>
<comment type="caution">
    <text evidence="2">The sequence shown here is derived from an EMBL/GenBank/DDBJ whole genome shotgun (WGS) entry which is preliminary data.</text>
</comment>
<gene>
    <name evidence="2" type="ORF">TH53_19650</name>
</gene>
<dbReference type="RefSeq" id="WP_041884586.1">
    <property type="nucleotide sequence ID" value="NZ_CP157278.1"/>
</dbReference>
<feature type="transmembrane region" description="Helical" evidence="1">
    <location>
        <begin position="59"/>
        <end position="77"/>
    </location>
</feature>
<evidence type="ECO:0000256" key="1">
    <source>
        <dbReference type="SAM" id="Phobius"/>
    </source>
</evidence>
<evidence type="ECO:0000313" key="3">
    <source>
        <dbReference type="Proteomes" id="UP000032049"/>
    </source>
</evidence>
<dbReference type="AlphaFoldDB" id="A0A0D0FT42"/>
<dbReference type="GO" id="GO:0016020">
    <property type="term" value="C:membrane"/>
    <property type="evidence" value="ECO:0007669"/>
    <property type="project" value="InterPro"/>
</dbReference>
<feature type="transmembrane region" description="Helical" evidence="1">
    <location>
        <begin position="110"/>
        <end position="130"/>
    </location>
</feature>
<dbReference type="InterPro" id="IPR011138">
    <property type="entry name" value="Cytochrome_b-558"/>
</dbReference>
<protein>
    <submittedName>
        <fullName evidence="2">Contig91, whole genome shotgun sequence</fullName>
    </submittedName>
</protein>
<dbReference type="SUPFAM" id="SSF81343">
    <property type="entry name" value="Fumarate reductase respiratory complex transmembrane subunits"/>
    <property type="match status" value="1"/>
</dbReference>
<feature type="transmembrane region" description="Helical" evidence="1">
    <location>
        <begin position="202"/>
        <end position="224"/>
    </location>
</feature>
<dbReference type="Proteomes" id="UP000032049">
    <property type="component" value="Unassembled WGS sequence"/>
</dbReference>
<keyword evidence="1" id="KW-1133">Transmembrane helix</keyword>
<dbReference type="OrthoDB" id="9802842at2"/>
<dbReference type="STRING" id="1503925.TH53_19650"/>